<comment type="function">
    <text evidence="16">ATP-dependent DNA helicase required for initiation of viral DNA replication. It forms a complex with the viral E2 protein. The E1-E2 complex binds to the replication origin which contains binding sites for both proteins.</text>
</comment>
<dbReference type="GO" id="GO:0006260">
    <property type="term" value="P:DNA replication"/>
    <property type="evidence" value="ECO:0007669"/>
    <property type="project" value="UniProtKB-UniRule"/>
</dbReference>
<feature type="compositionally biased region" description="Polar residues" evidence="17">
    <location>
        <begin position="593"/>
        <end position="606"/>
    </location>
</feature>
<organism evidence="19 20">
    <name type="scientific">Bos taurus papillomavirus 13</name>
    <dbReference type="NCBI Taxonomy" id="1887213"/>
    <lineage>
        <taxon>Viruses</taxon>
        <taxon>Monodnaviria</taxon>
        <taxon>Shotokuvirae</taxon>
        <taxon>Cossaviricota</taxon>
        <taxon>Papovaviricetes</taxon>
        <taxon>Zurhausenvirales</taxon>
        <taxon>Papillomaviridae</taxon>
        <taxon>Firstpapillomavirinae</taxon>
        <taxon>Deltapapillomavirus</taxon>
        <taxon>Bovine papillomavirus type 1</taxon>
    </lineage>
</organism>
<comment type="similarity">
    <text evidence="15 16">Belongs to the papillomaviridae E1 protein family.</text>
</comment>
<feature type="domain" description="SF3 helicase" evidence="18">
    <location>
        <begin position="408"/>
        <end position="558"/>
    </location>
</feature>
<keyword evidence="4 15" id="KW-1048">Host nucleus</keyword>
<reference evidence="19 20" key="1">
    <citation type="submission" date="2014-10" db="EMBL/GenBank/DDBJ databases">
        <authorList>
            <person name="Pang F."/>
            <person name="Cheng Y."/>
            <person name="Shi Q.Y."/>
            <person name="Zhao T.J."/>
            <person name="Zhao J.G."/>
            <person name="Zhou H.L."/>
            <person name="Man C."/>
            <person name="Du L."/>
            <person name="Jia X.X."/>
            <person name="Zhu H.P."/>
            <person name="Xu K.L."/>
            <person name="Guo S.Y."/>
            <person name="Rong H."/>
            <person name="Wang F.Y."/>
        </authorList>
    </citation>
    <scope>NUCLEOTIDE SEQUENCE [LARGE SCALE GENOMIC DNA]</scope>
    <source>
        <strain evidence="19">Hainan</strain>
    </source>
</reference>
<dbReference type="Pfam" id="PF00524">
    <property type="entry name" value="PPV_E1_N"/>
    <property type="match status" value="1"/>
</dbReference>
<evidence type="ECO:0000256" key="15">
    <source>
        <dbReference type="HAMAP-Rule" id="MF_04000"/>
    </source>
</evidence>
<evidence type="ECO:0000256" key="9">
    <source>
        <dbReference type="ARBA" id="ARBA00022840"/>
    </source>
</evidence>
<comment type="catalytic activity">
    <reaction evidence="12 15">
        <text>Couples ATP hydrolysis with the unwinding of duplex DNA by translocating in the 3'-5' direction.</text>
        <dbReference type="EC" id="5.6.2.4"/>
    </reaction>
</comment>
<keyword evidence="8 15" id="KW-0347">Helicase</keyword>
<gene>
    <name evidence="15 19" type="primary">E1</name>
</gene>
<keyword evidence="6 15" id="KW-0547">Nucleotide-binding</keyword>
<feature type="compositionally biased region" description="Low complexity" evidence="17">
    <location>
        <begin position="91"/>
        <end position="101"/>
    </location>
</feature>
<dbReference type="PROSITE" id="PS51206">
    <property type="entry name" value="SF3_HELICASE_1"/>
    <property type="match status" value="1"/>
</dbReference>
<dbReference type="InterPro" id="IPR037102">
    <property type="entry name" value="Znf_lg_T-Ag_D1_dom_sf"/>
</dbReference>
<feature type="modified residue" description="Phosphoserine; by host" evidence="15">
    <location>
        <position position="94"/>
    </location>
</feature>
<proteinExistence type="inferred from homology"/>
<comment type="subcellular location">
    <subcellularLocation>
        <location evidence="1 15">Host nucleus</location>
    </subcellularLocation>
</comment>
<keyword evidence="3 15" id="KW-0597">Phosphoprotein</keyword>
<evidence type="ECO:0000256" key="3">
    <source>
        <dbReference type="ARBA" id="ARBA00022553"/>
    </source>
</evidence>
<dbReference type="EMBL" id="KM258443">
    <property type="protein sequence ID" value="AIN81126.1"/>
    <property type="molecule type" value="Genomic_DNA"/>
</dbReference>
<keyword evidence="15" id="KW-1017">Isopeptide bond</keyword>
<evidence type="ECO:0000313" key="20">
    <source>
        <dbReference type="Proteomes" id="UP000159556"/>
    </source>
</evidence>
<evidence type="ECO:0000256" key="7">
    <source>
        <dbReference type="ARBA" id="ARBA00022801"/>
    </source>
</evidence>
<feature type="region of interest" description="Disordered" evidence="17">
    <location>
        <begin position="24"/>
        <end position="48"/>
    </location>
</feature>
<dbReference type="GO" id="GO:0043138">
    <property type="term" value="F:3'-5' DNA helicase activity"/>
    <property type="evidence" value="ECO:0007669"/>
    <property type="project" value="UniProtKB-UniRule"/>
</dbReference>
<name>A0A088QF32_BPV1</name>
<evidence type="ECO:0000256" key="6">
    <source>
        <dbReference type="ARBA" id="ARBA00022741"/>
    </source>
</evidence>
<dbReference type="Pfam" id="PF00519">
    <property type="entry name" value="PPV_E1_C"/>
    <property type="match status" value="1"/>
</dbReference>
<evidence type="ECO:0000256" key="8">
    <source>
        <dbReference type="ARBA" id="ARBA00022806"/>
    </source>
</evidence>
<dbReference type="Pfam" id="PF20450">
    <property type="entry name" value="PPV_E1_DBD"/>
    <property type="match status" value="1"/>
</dbReference>
<dbReference type="Proteomes" id="UP000159556">
    <property type="component" value="Genome"/>
</dbReference>
<feature type="modified residue" description="Phosphoserine; by host" evidence="15">
    <location>
        <position position="90"/>
    </location>
</feature>
<feature type="region of interest" description="Disordered" evidence="17">
    <location>
        <begin position="583"/>
        <end position="606"/>
    </location>
</feature>
<keyword evidence="5 15" id="KW-0235">DNA replication</keyword>
<dbReference type="SUPFAM" id="SSF52540">
    <property type="entry name" value="P-loop containing nucleoside triphosphate hydrolases"/>
    <property type="match status" value="1"/>
</dbReference>
<comment type="PTM">
    <text evidence="15">Phosphorylated.</text>
</comment>
<keyword evidence="7 15" id="KW-0378">Hydrolase</keyword>
<evidence type="ECO:0000256" key="1">
    <source>
        <dbReference type="ARBA" id="ARBA00004147"/>
    </source>
</evidence>
<feature type="binding site" evidence="15">
    <location>
        <begin position="434"/>
        <end position="441"/>
    </location>
    <ligand>
        <name>ATP</name>
        <dbReference type="ChEBI" id="CHEBI:30616"/>
    </ligand>
</feature>
<evidence type="ECO:0000256" key="11">
    <source>
        <dbReference type="ARBA" id="ARBA00023235"/>
    </source>
</evidence>
<dbReference type="GO" id="GO:0003677">
    <property type="term" value="F:DNA binding"/>
    <property type="evidence" value="ECO:0007669"/>
    <property type="project" value="UniProtKB-UniRule"/>
</dbReference>
<evidence type="ECO:0000313" key="19">
    <source>
        <dbReference type="EMBL" id="AIN81126.1"/>
    </source>
</evidence>
<feature type="short sequence motif" description="Nuclear localization signal" evidence="15">
    <location>
        <begin position="84"/>
        <end position="86"/>
    </location>
</feature>
<comment type="PTM">
    <text evidence="15">Sumoylated.</text>
</comment>
<comment type="caution">
    <text evidence="15">Lacks conserved residue(s) required for the propagation of feature annotation.</text>
</comment>
<dbReference type="PIRSF" id="PIRSF003383">
    <property type="entry name" value="Rep_E1_papillomaV"/>
    <property type="match status" value="1"/>
</dbReference>
<accession>A0A088QF32</accession>
<evidence type="ECO:0000256" key="5">
    <source>
        <dbReference type="ARBA" id="ARBA00022705"/>
    </source>
</evidence>
<keyword evidence="9 15" id="KW-0067">ATP-binding</keyword>
<evidence type="ECO:0000256" key="2">
    <source>
        <dbReference type="ARBA" id="ARBA00022518"/>
    </source>
</evidence>
<dbReference type="InterPro" id="IPR001177">
    <property type="entry name" value="PPV_DNA_helicase_E1_C"/>
</dbReference>
<evidence type="ECO:0000256" key="17">
    <source>
        <dbReference type="SAM" id="MobiDB-lite"/>
    </source>
</evidence>
<protein>
    <recommendedName>
        <fullName evidence="15 16">Replication protein E1</fullName>
        <ecNumber evidence="15 16">5.6.2.4</ecNumber>
    </recommendedName>
    <alternativeName>
        <fullName evidence="15">ATP-dependent helicase E1</fullName>
    </alternativeName>
    <alternativeName>
        <fullName evidence="15">DNA 3'-5' helicase E1</fullName>
    </alternativeName>
</protein>
<keyword evidence="10 15" id="KW-0238">DNA-binding</keyword>
<comment type="function">
    <text evidence="14 15">ATP-dependent DNA 3'-5' helicase required for initiation of viral DNA replication. It forms a complex with the viral E2 protein. The E1-E2 complex binds to the replication origin which contains binding sites for both proteins. During the initial step, a dimer of E1 interacts with a dimer of protein E2 leading to a complex that binds the viral origin of replication with high specificity. Then, a second dimer of E1 displaces the E2 dimer in an ATP-dependent manner to form the E1 tetramer. Following this, two E1 monomers are added to each half of the site, which results in the formation of two E1 trimers on the viral ori. Subsequently, two hexamers will be created. The double hexamer acts as a bi-directional helicase machinery and unwinds the viral DNA and then recruits the host DNA polymerase to start replication.</text>
</comment>
<evidence type="ECO:0000256" key="4">
    <source>
        <dbReference type="ARBA" id="ARBA00022562"/>
    </source>
</evidence>
<keyword evidence="11 15" id="KW-0413">Isomerase</keyword>
<dbReference type="GO" id="GO:0042025">
    <property type="term" value="C:host cell nucleus"/>
    <property type="evidence" value="ECO:0007669"/>
    <property type="project" value="UniProtKB-SubCell"/>
</dbReference>
<comment type="subunit">
    <text evidence="15">Can form hexamers. Interacts with E2 protein; this interaction increases E1 DNA binding specificity. Interacts with host DNA polymerase subunit POLA2. Interacts with host single stranded DNA-binding protein RPA1. Interacts with host TOP1; this interaction stimulates the enzymatic activity of TOP1.</text>
</comment>
<dbReference type="GO" id="GO:0005524">
    <property type="term" value="F:ATP binding"/>
    <property type="evidence" value="ECO:0007669"/>
    <property type="project" value="UniProtKB-UniRule"/>
</dbReference>
<keyword evidence="2 15" id="KW-0244">Early protein</keyword>
<dbReference type="Gene3D" id="3.40.1310.10">
    <property type="match status" value="1"/>
</dbReference>
<dbReference type="GO" id="GO:0016887">
    <property type="term" value="F:ATP hydrolysis activity"/>
    <property type="evidence" value="ECO:0007669"/>
    <property type="project" value="RHEA"/>
</dbReference>
<evidence type="ECO:0000259" key="18">
    <source>
        <dbReference type="PROSITE" id="PS51206"/>
    </source>
</evidence>
<evidence type="ECO:0000256" key="10">
    <source>
        <dbReference type="ARBA" id="ARBA00023125"/>
    </source>
</evidence>
<sequence>MANDKGSNWDSGLGCSYLLTEAECESDKENQEPGAGVELSVESDRYDSQDEDFLDNASVFQGNHLEVFQALEKKAGEEQILNLKRKVLGSAENSSGSEASETPAKRRKAGAKRRLFSENEANHVLTPLQVQGEGGDGRQGIDEEQAISHLHLQLVKSKNATAFKLGLFKSLFLCSYHDITRLFKNDKTTNQQWVLAVFGLAEVFFEASFELLKKQCSFVQMQKRSHEGGTCAVYLLCFNTAKSRETVRNLMASMLNVREECLLLQPPKIRGLSAALFWFKSSLSPATLKHGALPEWIRAQTTLHDSLQTEKFDFGTMVQWAYDHKYAEESKIAYEYALAAGSDSNARAFLATNSQAKHVKDCATMVRHYLRAETQALSMPAYIKARCKVATGEGSWKSILTFFNYQNIELITFINALKLWLKGVPKKNCLAFIGPPNTGKSMLCNSLIHFLGGSVLSFANHKSHFWLASLADARAALIDDATHACWRYFDTYLRNALDGYPVSIDRKHKAAVQIKAPPLLVTSNIDVQAEERYLYLHSRVQTFRFEQPCTDESGEQPFTITDADWKSFFVRLWGRLDLVDEEEDSEEDGDSMRTFTCSARNTNAVD</sequence>
<dbReference type="InterPro" id="IPR016393">
    <property type="entry name" value="Rep_E1_papillomaV"/>
</dbReference>
<feature type="region of interest" description="Disordered" evidence="17">
    <location>
        <begin position="91"/>
        <end position="113"/>
    </location>
</feature>
<evidence type="ECO:0000256" key="16">
    <source>
        <dbReference type="PIRNR" id="PIRNR003383"/>
    </source>
</evidence>
<dbReference type="InterPro" id="IPR014015">
    <property type="entry name" value="Helicase_SF3_DNA-vir"/>
</dbReference>
<evidence type="ECO:0000256" key="14">
    <source>
        <dbReference type="ARBA" id="ARBA00093297"/>
    </source>
</evidence>
<dbReference type="Gene3D" id="3.40.50.300">
    <property type="entry name" value="P-loop containing nucleotide triphosphate hydrolases"/>
    <property type="match status" value="1"/>
</dbReference>
<feature type="region of interest" description="DNA-binding region" evidence="15">
    <location>
        <begin position="143"/>
        <end position="309"/>
    </location>
</feature>
<keyword evidence="15" id="KW-0832">Ubl conjugation</keyword>
<feature type="modified residue" description="Phosphothreonine; by host" evidence="15">
    <location>
        <position position="102"/>
    </location>
</feature>
<dbReference type="HAMAP" id="MF_04000">
    <property type="entry name" value="PPV_E1"/>
    <property type="match status" value="1"/>
</dbReference>
<feature type="cross-link" description="Glycyl lysine isopeptide (Lys-Gly) (interchain with G-Cter in SUMO)" evidence="15">
    <location>
        <position position="515"/>
    </location>
</feature>
<dbReference type="Gene3D" id="1.10.10.510">
    <property type="entry name" value="Zinc finger, large T-antigen D1 domain"/>
    <property type="match status" value="1"/>
</dbReference>
<dbReference type="InterPro" id="IPR046935">
    <property type="entry name" value="PPV_E1_DBD_sf"/>
</dbReference>
<dbReference type="SUPFAM" id="SSF55464">
    <property type="entry name" value="Origin of replication-binding domain, RBD-like"/>
    <property type="match status" value="1"/>
</dbReference>
<dbReference type="EC" id="5.6.2.4" evidence="15 16"/>
<dbReference type="InterPro" id="IPR046832">
    <property type="entry name" value="PPV_E1_DBD"/>
</dbReference>
<comment type="catalytic activity">
    <reaction evidence="13 15 16">
        <text>ATP + H2O = ADP + phosphate + H(+)</text>
        <dbReference type="Rhea" id="RHEA:13065"/>
        <dbReference type="ChEBI" id="CHEBI:15377"/>
        <dbReference type="ChEBI" id="CHEBI:15378"/>
        <dbReference type="ChEBI" id="CHEBI:30616"/>
        <dbReference type="ChEBI" id="CHEBI:43474"/>
        <dbReference type="ChEBI" id="CHEBI:456216"/>
        <dbReference type="EC" id="5.6.2.4"/>
    </reaction>
</comment>
<evidence type="ECO:0000256" key="12">
    <source>
        <dbReference type="ARBA" id="ARBA00034617"/>
    </source>
</evidence>
<dbReference type="InterPro" id="IPR027417">
    <property type="entry name" value="P-loop_NTPase"/>
</dbReference>
<evidence type="ECO:0000256" key="13">
    <source>
        <dbReference type="ARBA" id="ARBA00048988"/>
    </source>
</evidence>
<dbReference type="InterPro" id="IPR014000">
    <property type="entry name" value="PPV_DNA_helicase_E1_N"/>
</dbReference>